<organism evidence="2">
    <name type="scientific">Brassica cretica</name>
    <name type="common">Mustard</name>
    <dbReference type="NCBI Taxonomy" id="69181"/>
    <lineage>
        <taxon>Eukaryota</taxon>
        <taxon>Viridiplantae</taxon>
        <taxon>Streptophyta</taxon>
        <taxon>Embryophyta</taxon>
        <taxon>Tracheophyta</taxon>
        <taxon>Spermatophyta</taxon>
        <taxon>Magnoliopsida</taxon>
        <taxon>eudicotyledons</taxon>
        <taxon>Gunneridae</taxon>
        <taxon>Pentapetalae</taxon>
        <taxon>rosids</taxon>
        <taxon>malvids</taxon>
        <taxon>Brassicales</taxon>
        <taxon>Brassicaceae</taxon>
        <taxon>Brassiceae</taxon>
        <taxon>Brassica</taxon>
    </lineage>
</organism>
<feature type="region of interest" description="Disordered" evidence="1">
    <location>
        <begin position="138"/>
        <end position="170"/>
    </location>
</feature>
<evidence type="ECO:0000313" key="2">
    <source>
        <dbReference type="EMBL" id="KAF2533735.1"/>
    </source>
</evidence>
<dbReference type="AlphaFoldDB" id="A0A8S9FJ02"/>
<sequence length="170" mass="19094">MMIDHGPVRTAGTRRRATYQIEALDETNPSAQTVRRSNFRRAHNLRNNTCRRFTFGTPIRDQTPNRPIPIRRVSPQLATVPARVPAHSSSRPFEVLLVVRVLQSANKSLIRASVITTGFYTVMWGKAKEVAMVEDDKNNKADPIETGTDCPSSGPEKALFLESYKNDEDV</sequence>
<dbReference type="EMBL" id="QGKY02002305">
    <property type="protein sequence ID" value="KAF2533735.1"/>
    <property type="molecule type" value="Genomic_DNA"/>
</dbReference>
<accession>A0A8S9FJ02</accession>
<evidence type="ECO:0000256" key="1">
    <source>
        <dbReference type="SAM" id="MobiDB-lite"/>
    </source>
</evidence>
<name>A0A8S9FJ02_BRACR</name>
<gene>
    <name evidence="2" type="ORF">F2Q70_00032143</name>
</gene>
<reference evidence="2" key="1">
    <citation type="submission" date="2019-12" db="EMBL/GenBank/DDBJ databases">
        <title>Genome sequencing and annotation of Brassica cretica.</title>
        <authorList>
            <person name="Studholme D.J."/>
            <person name="Sarris P.F."/>
        </authorList>
    </citation>
    <scope>NUCLEOTIDE SEQUENCE</scope>
    <source>
        <strain evidence="2">PFS-102/07</strain>
        <tissue evidence="2">Leaf</tissue>
    </source>
</reference>
<proteinExistence type="predicted"/>
<protein>
    <submittedName>
        <fullName evidence="2">Uncharacterized protein</fullName>
    </submittedName>
</protein>
<comment type="caution">
    <text evidence="2">The sequence shown here is derived from an EMBL/GenBank/DDBJ whole genome shotgun (WGS) entry which is preliminary data.</text>
</comment>